<evidence type="ECO:0000313" key="1">
    <source>
        <dbReference type="EMBL" id="MDA5400662.1"/>
    </source>
</evidence>
<keyword evidence="2" id="KW-1185">Reference proteome</keyword>
<dbReference type="AlphaFoldDB" id="A0A9X3UK85"/>
<comment type="caution">
    <text evidence="1">The sequence shown here is derived from an EMBL/GenBank/DDBJ whole genome shotgun (WGS) entry which is preliminary data.</text>
</comment>
<accession>A0A9X3UK85</accession>
<evidence type="ECO:0000313" key="2">
    <source>
        <dbReference type="Proteomes" id="UP001151234"/>
    </source>
</evidence>
<dbReference type="RefSeq" id="WP_267992396.1">
    <property type="nucleotide sequence ID" value="NZ_JAPJZI010000001.1"/>
</dbReference>
<dbReference type="Proteomes" id="UP001151234">
    <property type="component" value="Unassembled WGS sequence"/>
</dbReference>
<proteinExistence type="predicted"/>
<protein>
    <submittedName>
        <fullName evidence="1">Uncharacterized protein</fullName>
    </submittedName>
</protein>
<reference evidence="1" key="1">
    <citation type="submission" date="2022-11" db="EMBL/GenBank/DDBJ databases">
        <title>Draft genome sequence of Hoeflea poritis E7-10 and Hoeflea prorocentri PM5-8, separated from scleractinian coral Porites lutea and marine dinoflagellate.</title>
        <authorList>
            <person name="Zhang G."/>
            <person name="Wei Q."/>
            <person name="Cai L."/>
        </authorList>
    </citation>
    <scope>NUCLEOTIDE SEQUENCE</scope>
    <source>
        <strain evidence="1">PM5-8</strain>
    </source>
</reference>
<name>A0A9X3UK85_9HYPH</name>
<organism evidence="1 2">
    <name type="scientific">Hoeflea prorocentri</name>
    <dbReference type="NCBI Taxonomy" id="1922333"/>
    <lineage>
        <taxon>Bacteria</taxon>
        <taxon>Pseudomonadati</taxon>
        <taxon>Pseudomonadota</taxon>
        <taxon>Alphaproteobacteria</taxon>
        <taxon>Hyphomicrobiales</taxon>
        <taxon>Rhizobiaceae</taxon>
        <taxon>Hoeflea</taxon>
    </lineage>
</organism>
<gene>
    <name evidence="1" type="ORF">OQ273_18960</name>
</gene>
<dbReference type="EMBL" id="JAPJZI010000001">
    <property type="protein sequence ID" value="MDA5400662.1"/>
    <property type="molecule type" value="Genomic_DNA"/>
</dbReference>
<sequence length="97" mass="10360">MPKNVIKADEIDCHEPEPVLSGFRSLHTLAASRGDGLHPKLLALAERTANGALGHPTRQLGCDLSGTFLDPDRFAADTASKTGAATMRHDLVRGEKD</sequence>